<feature type="region of interest" description="Disordered" evidence="1">
    <location>
        <begin position="39"/>
        <end position="59"/>
    </location>
</feature>
<keyword evidence="3" id="KW-1185">Reference proteome</keyword>
<dbReference type="OrthoDB" id="7554908at2759"/>
<dbReference type="EMBL" id="NNAY01002510">
    <property type="protein sequence ID" value="OXU21164.1"/>
    <property type="molecule type" value="Genomic_DNA"/>
</dbReference>
<dbReference type="STRING" id="543379.A0A232ES34"/>
<sequence>MESDLVKITNLKNIENWGIWKFQMRVMLTSHEAFDVVNGTLSKPTPPDDDASQAVKTKNNTDLKEFTKKDGIAQKYIVTTMERQPMTHILSCETAKAMWDKLFAIYENKTDISVHVLQQKWFSSKKV</sequence>
<dbReference type="Pfam" id="PF14223">
    <property type="entry name" value="Retrotran_gag_2"/>
    <property type="match status" value="1"/>
</dbReference>
<dbReference type="AlphaFoldDB" id="A0A232ES34"/>
<name>A0A232ES34_9HYME</name>
<reference evidence="2 3" key="1">
    <citation type="journal article" date="2017" name="Curr. Biol.">
        <title>The Evolution of Venom by Co-option of Single-Copy Genes.</title>
        <authorList>
            <person name="Martinson E.O."/>
            <person name="Mrinalini"/>
            <person name="Kelkar Y.D."/>
            <person name="Chang C.H."/>
            <person name="Werren J.H."/>
        </authorList>
    </citation>
    <scope>NUCLEOTIDE SEQUENCE [LARGE SCALE GENOMIC DNA]</scope>
    <source>
        <strain evidence="2 3">Alberta</strain>
        <tissue evidence="2">Whole body</tissue>
    </source>
</reference>
<evidence type="ECO:0000313" key="3">
    <source>
        <dbReference type="Proteomes" id="UP000215335"/>
    </source>
</evidence>
<organism evidence="2 3">
    <name type="scientific">Trichomalopsis sarcophagae</name>
    <dbReference type="NCBI Taxonomy" id="543379"/>
    <lineage>
        <taxon>Eukaryota</taxon>
        <taxon>Metazoa</taxon>
        <taxon>Ecdysozoa</taxon>
        <taxon>Arthropoda</taxon>
        <taxon>Hexapoda</taxon>
        <taxon>Insecta</taxon>
        <taxon>Pterygota</taxon>
        <taxon>Neoptera</taxon>
        <taxon>Endopterygota</taxon>
        <taxon>Hymenoptera</taxon>
        <taxon>Apocrita</taxon>
        <taxon>Proctotrupomorpha</taxon>
        <taxon>Chalcidoidea</taxon>
        <taxon>Pteromalidae</taxon>
        <taxon>Pteromalinae</taxon>
        <taxon>Trichomalopsis</taxon>
    </lineage>
</organism>
<dbReference type="Proteomes" id="UP000215335">
    <property type="component" value="Unassembled WGS sequence"/>
</dbReference>
<comment type="caution">
    <text evidence="2">The sequence shown here is derived from an EMBL/GenBank/DDBJ whole genome shotgun (WGS) entry which is preliminary data.</text>
</comment>
<accession>A0A232ES34</accession>
<evidence type="ECO:0008006" key="4">
    <source>
        <dbReference type="Google" id="ProtNLM"/>
    </source>
</evidence>
<proteinExistence type="predicted"/>
<evidence type="ECO:0000256" key="1">
    <source>
        <dbReference type="SAM" id="MobiDB-lite"/>
    </source>
</evidence>
<gene>
    <name evidence="2" type="ORF">TSAR_005395</name>
</gene>
<evidence type="ECO:0000313" key="2">
    <source>
        <dbReference type="EMBL" id="OXU21164.1"/>
    </source>
</evidence>
<protein>
    <recommendedName>
        <fullName evidence="4">Retrotransposon Copia-like N-terminal domain-containing protein</fullName>
    </recommendedName>
</protein>